<dbReference type="HOGENOM" id="CLU_071330_0_0_1"/>
<dbReference type="EMBL" id="CDHN01000002">
    <property type="protein sequence ID" value="CEJ85382.1"/>
    <property type="molecule type" value="Genomic_DNA"/>
</dbReference>
<sequence length="250" mass="27303">MKILVVGATGFVGTEVIRQALSIPTITSIVGVARRESKVPEKLLPGADPSKFKALTIPDFKNYSKEAKAELLDADACIWTVAVLPRDLKKMSQETIREICYDYTVASLDVLTSAPRPAGKKPVKFIYMSGSNSARDPAKKPWIMGDYSVLRGEVERKTLAYGRQHSDRLQAFVVKPGFITASDRPIGYAQQMFLGILKFAIALPTIPNANVAASCLSLAMEGSSTYQDTLTSAEMDTVGQEFAKKHNIEP</sequence>
<organism evidence="3 4">
    <name type="scientific">[Torrubiella] hemipterigena</name>
    <dbReference type="NCBI Taxonomy" id="1531966"/>
    <lineage>
        <taxon>Eukaryota</taxon>
        <taxon>Fungi</taxon>
        <taxon>Dikarya</taxon>
        <taxon>Ascomycota</taxon>
        <taxon>Pezizomycotina</taxon>
        <taxon>Sordariomycetes</taxon>
        <taxon>Hypocreomycetidae</taxon>
        <taxon>Hypocreales</taxon>
        <taxon>Clavicipitaceae</taxon>
        <taxon>Clavicipitaceae incertae sedis</taxon>
        <taxon>'Torrubiella' clade</taxon>
    </lineage>
</organism>
<dbReference type="PANTHER" id="PTHR14097:SF9">
    <property type="entry name" value="EPIMERASE, PUTATIVE (AFU_ORTHOLOGUE AFUA_8G07320)-RELATED"/>
    <property type="match status" value="1"/>
</dbReference>
<accession>A0A0A1STG9</accession>
<evidence type="ECO:0000313" key="4">
    <source>
        <dbReference type="Proteomes" id="UP000039046"/>
    </source>
</evidence>
<dbReference type="PANTHER" id="PTHR14097">
    <property type="entry name" value="OXIDOREDUCTASE HTATIP2"/>
    <property type="match status" value="1"/>
</dbReference>
<dbReference type="STRING" id="1531966.A0A0A1STG9"/>
<dbReference type="InterPro" id="IPR036291">
    <property type="entry name" value="NAD(P)-bd_dom_sf"/>
</dbReference>
<protein>
    <recommendedName>
        <fullName evidence="2">NAD-dependent epimerase/dehydratase domain-containing protein</fullName>
    </recommendedName>
</protein>
<comment type="subcellular location">
    <subcellularLocation>
        <location evidence="1">Membrane</location>
    </subcellularLocation>
</comment>
<name>A0A0A1STG9_9HYPO</name>
<evidence type="ECO:0000313" key="3">
    <source>
        <dbReference type="EMBL" id="CEJ85382.1"/>
    </source>
</evidence>
<dbReference type="GO" id="GO:0016020">
    <property type="term" value="C:membrane"/>
    <property type="evidence" value="ECO:0007669"/>
    <property type="project" value="UniProtKB-SubCell"/>
</dbReference>
<dbReference type="InterPro" id="IPR001509">
    <property type="entry name" value="Epimerase_deHydtase"/>
</dbReference>
<proteinExistence type="predicted"/>
<dbReference type="Pfam" id="PF01370">
    <property type="entry name" value="Epimerase"/>
    <property type="match status" value="1"/>
</dbReference>
<dbReference type="SUPFAM" id="SSF51735">
    <property type="entry name" value="NAD(P)-binding Rossmann-fold domains"/>
    <property type="match status" value="1"/>
</dbReference>
<evidence type="ECO:0000256" key="1">
    <source>
        <dbReference type="ARBA" id="ARBA00004370"/>
    </source>
</evidence>
<dbReference type="Gene3D" id="3.40.50.720">
    <property type="entry name" value="NAD(P)-binding Rossmann-like Domain"/>
    <property type="match status" value="1"/>
</dbReference>
<dbReference type="Proteomes" id="UP000039046">
    <property type="component" value="Unassembled WGS sequence"/>
</dbReference>
<evidence type="ECO:0000259" key="2">
    <source>
        <dbReference type="Pfam" id="PF01370"/>
    </source>
</evidence>
<keyword evidence="4" id="KW-1185">Reference proteome</keyword>
<feature type="domain" description="NAD-dependent epimerase/dehydratase" evidence="2">
    <location>
        <begin position="3"/>
        <end position="139"/>
    </location>
</feature>
<gene>
    <name evidence="3" type="ORF">VHEMI03753</name>
</gene>
<dbReference type="AlphaFoldDB" id="A0A0A1STG9"/>
<reference evidence="3 4" key="1">
    <citation type="journal article" date="2015" name="Genome Announc.">
        <title>Draft Genome Sequence and Gene Annotation of the Entomopathogenic Fungus Verticillium hemipterigenum.</title>
        <authorList>
            <person name="Horn F."/>
            <person name="Habel A."/>
            <person name="Scharf D.H."/>
            <person name="Dworschak J."/>
            <person name="Brakhage A.A."/>
            <person name="Guthke R."/>
            <person name="Hertweck C."/>
            <person name="Linde J."/>
        </authorList>
    </citation>
    <scope>NUCLEOTIDE SEQUENCE [LARGE SCALE GENOMIC DNA]</scope>
</reference>